<gene>
    <name evidence="2" type="ORF">AX774_g7165</name>
</gene>
<feature type="signal peptide" evidence="1">
    <location>
        <begin position="1"/>
        <end position="22"/>
    </location>
</feature>
<evidence type="ECO:0000256" key="1">
    <source>
        <dbReference type="SAM" id="SignalP"/>
    </source>
</evidence>
<organism evidence="2 3">
    <name type="scientific">Zancudomyces culisetae</name>
    <name type="common">Gut fungus</name>
    <name type="synonym">Smittium culisetae</name>
    <dbReference type="NCBI Taxonomy" id="1213189"/>
    <lineage>
        <taxon>Eukaryota</taxon>
        <taxon>Fungi</taxon>
        <taxon>Fungi incertae sedis</taxon>
        <taxon>Zoopagomycota</taxon>
        <taxon>Kickxellomycotina</taxon>
        <taxon>Harpellomycetes</taxon>
        <taxon>Harpellales</taxon>
        <taxon>Legeriomycetaceae</taxon>
        <taxon>Zancudomyces</taxon>
    </lineage>
</organism>
<accession>A0A1R1PEX6</accession>
<reference evidence="3" key="1">
    <citation type="submission" date="2017-01" db="EMBL/GenBank/DDBJ databases">
        <authorList>
            <person name="Wang Y."/>
            <person name="White M."/>
            <person name="Kvist S."/>
            <person name="Moncalvo J.-M."/>
        </authorList>
    </citation>
    <scope>NUCLEOTIDE SEQUENCE [LARGE SCALE GENOMIC DNA]</scope>
    <source>
        <strain evidence="3">COL-18-3</strain>
    </source>
</reference>
<proteinExistence type="predicted"/>
<keyword evidence="1" id="KW-0732">Signal</keyword>
<dbReference type="EMBL" id="LSSK01001557">
    <property type="protein sequence ID" value="OMH79432.1"/>
    <property type="molecule type" value="Genomic_DNA"/>
</dbReference>
<protein>
    <recommendedName>
        <fullName evidence="4">Secreted protein</fullName>
    </recommendedName>
</protein>
<dbReference type="Proteomes" id="UP000188320">
    <property type="component" value="Unassembled WGS sequence"/>
</dbReference>
<dbReference type="AlphaFoldDB" id="A0A1R1PEX6"/>
<keyword evidence="3" id="KW-1185">Reference proteome</keyword>
<sequence length="122" mass="12693">MIQGIKWTVGLLGLGFMYSAQSKVGIILEKSDPGPANHKIIINVDRIASEIACKPYKGASGTIGSNTGASVVEGGASVWAQCKSEHRASNADDTDVAASIGCASIPDGSVECYLLEVPRKNE</sequence>
<evidence type="ECO:0008006" key="4">
    <source>
        <dbReference type="Google" id="ProtNLM"/>
    </source>
</evidence>
<name>A0A1R1PEX6_ZANCU</name>
<feature type="chain" id="PRO_5012661214" description="Secreted protein" evidence="1">
    <location>
        <begin position="23"/>
        <end position="122"/>
    </location>
</feature>
<evidence type="ECO:0000313" key="3">
    <source>
        <dbReference type="Proteomes" id="UP000188320"/>
    </source>
</evidence>
<comment type="caution">
    <text evidence="2">The sequence shown here is derived from an EMBL/GenBank/DDBJ whole genome shotgun (WGS) entry which is preliminary data.</text>
</comment>
<evidence type="ECO:0000313" key="2">
    <source>
        <dbReference type="EMBL" id="OMH79432.1"/>
    </source>
</evidence>